<dbReference type="AlphaFoldDB" id="A0A0U3P3M2"/>
<proteinExistence type="predicted"/>
<gene>
    <name evidence="1" type="ORF">AU252_01125</name>
</gene>
<accession>A0A0U3P3M2</accession>
<sequence>MVHNTITAATTVPVCPDDSVTYAEILTDGVGINAVHLRDLPNDFMAEDQRQLPHITWRKRVGQKMYVGSADRRNQVSREDGALLQRKRDLHWEDLHRRAELDDHRRPALFRK</sequence>
<dbReference type="KEGG" id="psul:AU252_01125"/>
<reference evidence="1 2" key="1">
    <citation type="submission" date="2015-12" db="EMBL/GenBank/DDBJ databases">
        <authorList>
            <person name="Shamseldin A."/>
            <person name="Moawad H."/>
            <person name="Abd El-Rahim W.M."/>
            <person name="Sadowsky M.J."/>
        </authorList>
    </citation>
    <scope>NUCLEOTIDE SEQUENCE [LARGE SCALE GENOMIC DNA]</scope>
    <source>
        <strain evidence="1 2">Ar51</strain>
    </source>
</reference>
<dbReference type="EMBL" id="CP013747">
    <property type="protein sequence ID" value="ALV39936.1"/>
    <property type="molecule type" value="Genomic_DNA"/>
</dbReference>
<organism evidence="1">
    <name type="scientific">Pseudarthrobacter sulfonivorans</name>
    <dbReference type="NCBI Taxonomy" id="121292"/>
    <lineage>
        <taxon>Bacteria</taxon>
        <taxon>Bacillati</taxon>
        <taxon>Actinomycetota</taxon>
        <taxon>Actinomycetes</taxon>
        <taxon>Micrococcales</taxon>
        <taxon>Micrococcaceae</taxon>
        <taxon>Pseudarthrobacter</taxon>
    </lineage>
</organism>
<protein>
    <submittedName>
        <fullName evidence="1">Uncharacterized protein</fullName>
    </submittedName>
</protein>
<evidence type="ECO:0000313" key="2">
    <source>
        <dbReference type="Proteomes" id="UP000065151"/>
    </source>
</evidence>
<evidence type="ECO:0000313" key="1">
    <source>
        <dbReference type="EMBL" id="ALV39936.1"/>
    </source>
</evidence>
<name>A0A0U3P3M2_9MICC</name>
<dbReference type="Proteomes" id="UP000065151">
    <property type="component" value="Chromosome"/>
</dbReference>